<feature type="chain" id="PRO_5046345972" evidence="8">
    <location>
        <begin position="24"/>
        <end position="375"/>
    </location>
</feature>
<dbReference type="Proteomes" id="UP001314796">
    <property type="component" value="Unassembled WGS sequence"/>
</dbReference>
<accession>A0ABS2NMA8</accession>
<dbReference type="CDD" id="cd06354">
    <property type="entry name" value="PBP1_PrnA-like"/>
    <property type="match status" value="1"/>
</dbReference>
<evidence type="ECO:0000256" key="2">
    <source>
        <dbReference type="ARBA" id="ARBA00008610"/>
    </source>
</evidence>
<comment type="similarity">
    <text evidence="2">Belongs to the BMP lipoprotein family.</text>
</comment>
<dbReference type="PANTHER" id="PTHR34296:SF2">
    <property type="entry name" value="ABC TRANSPORTER GUANOSINE-BINDING PROTEIN NUPN"/>
    <property type="match status" value="1"/>
</dbReference>
<evidence type="ECO:0000313" key="11">
    <source>
        <dbReference type="Proteomes" id="UP001314796"/>
    </source>
</evidence>
<dbReference type="Pfam" id="PF02608">
    <property type="entry name" value="Bmp"/>
    <property type="match status" value="1"/>
</dbReference>
<keyword evidence="11" id="KW-1185">Reference proteome</keyword>
<feature type="signal peptide" evidence="8">
    <location>
        <begin position="1"/>
        <end position="23"/>
    </location>
</feature>
<reference evidence="10 11" key="1">
    <citation type="submission" date="2021-01" db="EMBL/GenBank/DDBJ databases">
        <title>Genomic Encyclopedia of Type Strains, Phase IV (KMG-IV): sequencing the most valuable type-strain genomes for metagenomic binning, comparative biology and taxonomic classification.</title>
        <authorList>
            <person name="Goeker M."/>
        </authorList>
    </citation>
    <scope>NUCLEOTIDE SEQUENCE [LARGE SCALE GENOMIC DNA]</scope>
    <source>
        <strain evidence="10 11">DSM 25890</strain>
    </source>
</reference>
<evidence type="ECO:0000313" key="10">
    <source>
        <dbReference type="EMBL" id="MBM7614051.1"/>
    </source>
</evidence>
<evidence type="ECO:0000256" key="3">
    <source>
        <dbReference type="ARBA" id="ARBA00022475"/>
    </source>
</evidence>
<evidence type="ECO:0000256" key="5">
    <source>
        <dbReference type="ARBA" id="ARBA00023136"/>
    </source>
</evidence>
<dbReference type="InterPro" id="IPR050957">
    <property type="entry name" value="BMP_lipoprotein"/>
</dbReference>
<evidence type="ECO:0000256" key="8">
    <source>
        <dbReference type="SAM" id="SignalP"/>
    </source>
</evidence>
<comment type="caution">
    <text evidence="10">The sequence shown here is derived from an EMBL/GenBank/DDBJ whole genome shotgun (WGS) entry which is preliminary data.</text>
</comment>
<feature type="compositionally biased region" description="Low complexity" evidence="7">
    <location>
        <begin position="33"/>
        <end position="42"/>
    </location>
</feature>
<dbReference type="SUPFAM" id="SSF53822">
    <property type="entry name" value="Periplasmic binding protein-like I"/>
    <property type="match status" value="1"/>
</dbReference>
<proteinExistence type="inferred from homology"/>
<dbReference type="InterPro" id="IPR003760">
    <property type="entry name" value="PnrA-like"/>
</dbReference>
<evidence type="ECO:0000256" key="7">
    <source>
        <dbReference type="SAM" id="MobiDB-lite"/>
    </source>
</evidence>
<feature type="region of interest" description="Disordered" evidence="7">
    <location>
        <begin position="28"/>
        <end position="51"/>
    </location>
</feature>
<dbReference type="Gene3D" id="3.40.50.2300">
    <property type="match status" value="2"/>
</dbReference>
<name>A0ABS2NMA8_9FIRM</name>
<keyword evidence="3" id="KW-1003">Cell membrane</keyword>
<dbReference type="PANTHER" id="PTHR34296">
    <property type="entry name" value="TRANSCRIPTIONAL ACTIVATOR PROTEIN MED"/>
    <property type="match status" value="1"/>
</dbReference>
<feature type="domain" description="ABC transporter substrate-binding protein PnrA-like" evidence="9">
    <location>
        <begin position="54"/>
        <end position="343"/>
    </location>
</feature>
<gene>
    <name evidence="10" type="ORF">JOC73_000560</name>
</gene>
<keyword evidence="4 8" id="KW-0732">Signal</keyword>
<organism evidence="10 11">
    <name type="scientific">Alkaliphilus hydrothermalis</name>
    <dbReference type="NCBI Taxonomy" id="1482730"/>
    <lineage>
        <taxon>Bacteria</taxon>
        <taxon>Bacillati</taxon>
        <taxon>Bacillota</taxon>
        <taxon>Clostridia</taxon>
        <taxon>Peptostreptococcales</taxon>
        <taxon>Natronincolaceae</taxon>
        <taxon>Alkaliphilus</taxon>
    </lineage>
</organism>
<dbReference type="PROSITE" id="PS51257">
    <property type="entry name" value="PROKAR_LIPOPROTEIN"/>
    <property type="match status" value="1"/>
</dbReference>
<evidence type="ECO:0000259" key="9">
    <source>
        <dbReference type="Pfam" id="PF02608"/>
    </source>
</evidence>
<dbReference type="InterPro" id="IPR028082">
    <property type="entry name" value="Peripla_BP_I"/>
</dbReference>
<evidence type="ECO:0000256" key="1">
    <source>
        <dbReference type="ARBA" id="ARBA00004193"/>
    </source>
</evidence>
<dbReference type="EMBL" id="JAFBEE010000002">
    <property type="protein sequence ID" value="MBM7614051.1"/>
    <property type="molecule type" value="Genomic_DNA"/>
</dbReference>
<sequence length="375" mass="40365">MFKSKKLVLFLCLLLIGTMFLTACGGGAEDQDQTQQPAQDNQEPAKDEKPLQVGIVLSTGGKGDKSFNDAAIAGLEKAKEELGIEYKDIEPREMAQDEESLRFLAEQGMDLVIGVGFLMEEPLRTVAQEFPDTKFAIIDAVVDEKNVASLTFKEHEGSFLAGALAALMTESNTVGFVGGMKIPLIEKFEAGYKHGVEYINETEGKNVNVVSAYAGTTGAAFNDPATGKELTLSHISQGADIVYHASGGTGQGVFEAASEKGKFAIGVDSNQNWMYPGTIIASMLKRVDVAVFDTVKAVKEDTYKAGLTVFGIDNEGVGLTDLANVTELEKSGVENDEAKIATMQELKDKITDEVKAKIKEIEDKINSGEIVVREE</sequence>
<protein>
    <submittedName>
        <fullName evidence="10">Basic membrane protein A</fullName>
    </submittedName>
</protein>
<evidence type="ECO:0000256" key="4">
    <source>
        <dbReference type="ARBA" id="ARBA00022729"/>
    </source>
</evidence>
<keyword evidence="5" id="KW-0472">Membrane</keyword>
<comment type="subcellular location">
    <subcellularLocation>
        <location evidence="1">Cell membrane</location>
        <topology evidence="1">Lipid-anchor</topology>
    </subcellularLocation>
</comment>
<evidence type="ECO:0000256" key="6">
    <source>
        <dbReference type="ARBA" id="ARBA00023288"/>
    </source>
</evidence>
<keyword evidence="6" id="KW-0449">Lipoprotein</keyword>
<dbReference type="RefSeq" id="WP_204400324.1">
    <property type="nucleotide sequence ID" value="NZ_JAFBEE010000002.1"/>
</dbReference>